<dbReference type="FunFam" id="1.10.1140.10:FF:000001">
    <property type="entry name" value="ATP synthase subunit beta"/>
    <property type="match status" value="1"/>
</dbReference>
<comment type="subunit">
    <text evidence="12 13">F-type ATPases have 2 components, CF(1) - the catalytic core - and CF(0) - the membrane proton channel. CF(1) has five subunits: alpha(3), beta(3), gamma(1), delta(1), epsilon(1). CF(0) has four main subunits: a(1), b(1), b'(1) and c(9-12).</text>
</comment>
<comment type="catalytic activity">
    <reaction evidence="12 13">
        <text>ATP + H2O + 4 H(+)(in) = ADP + phosphate + 5 H(+)(out)</text>
        <dbReference type="Rhea" id="RHEA:57720"/>
        <dbReference type="ChEBI" id="CHEBI:15377"/>
        <dbReference type="ChEBI" id="CHEBI:15378"/>
        <dbReference type="ChEBI" id="CHEBI:30616"/>
        <dbReference type="ChEBI" id="CHEBI:43474"/>
        <dbReference type="ChEBI" id="CHEBI:456216"/>
        <dbReference type="EC" id="7.1.2.2"/>
    </reaction>
</comment>
<evidence type="ECO:0000256" key="9">
    <source>
        <dbReference type="ARBA" id="ARBA00023136"/>
    </source>
</evidence>
<comment type="similarity">
    <text evidence="2 12">Belongs to the ATPase alpha/beta chains family.</text>
</comment>
<geneLocation type="chloroplast" evidence="15"/>
<keyword evidence="6 12" id="KW-0067">ATP-binding</keyword>
<dbReference type="SMART" id="SM00382">
    <property type="entry name" value="AAA"/>
    <property type="match status" value="1"/>
</dbReference>
<keyword evidence="5 12" id="KW-0375">Hydrogen ion transport</keyword>
<dbReference type="SUPFAM" id="SSF52540">
    <property type="entry name" value="P-loop containing nucleoside triphosphate hydrolases"/>
    <property type="match status" value="1"/>
</dbReference>
<evidence type="ECO:0000256" key="11">
    <source>
        <dbReference type="ARBA" id="ARBA00023310"/>
    </source>
</evidence>
<dbReference type="NCBIfam" id="TIGR01039">
    <property type="entry name" value="atpD"/>
    <property type="match status" value="1"/>
</dbReference>
<keyword evidence="3 12" id="KW-0813">Transport</keyword>
<dbReference type="InterPro" id="IPR027417">
    <property type="entry name" value="P-loop_NTPase"/>
</dbReference>
<dbReference type="GO" id="GO:0042776">
    <property type="term" value="P:proton motive force-driven mitochondrial ATP synthesis"/>
    <property type="evidence" value="ECO:0007669"/>
    <property type="project" value="TreeGrafter"/>
</dbReference>
<name>A0A8F5JA43_9STRA</name>
<dbReference type="Pfam" id="PF02874">
    <property type="entry name" value="ATP-synt_ab_N"/>
    <property type="match status" value="1"/>
</dbReference>
<keyword evidence="15" id="KW-0934">Plastid</keyword>
<gene>
    <name evidence="12 15" type="primary">atpB</name>
</gene>
<keyword evidence="15" id="KW-0150">Chloroplast</keyword>
<dbReference type="InterPro" id="IPR024034">
    <property type="entry name" value="ATPase_F1/V1_b/a_C"/>
</dbReference>
<dbReference type="AlphaFoldDB" id="A0A8F5JA43"/>
<keyword evidence="8 12" id="KW-0406">Ion transport</keyword>
<dbReference type="PROSITE" id="PS00152">
    <property type="entry name" value="ATPASE_ALPHA_BETA"/>
    <property type="match status" value="1"/>
</dbReference>
<comment type="function">
    <text evidence="12">Produces ATP from ADP in the presence of a proton gradient across the membrane. The catalytic sites are hosted primarily by the beta subunits.</text>
</comment>
<dbReference type="InterPro" id="IPR003593">
    <property type="entry name" value="AAA+_ATPase"/>
</dbReference>
<evidence type="ECO:0000256" key="2">
    <source>
        <dbReference type="ARBA" id="ARBA00008936"/>
    </source>
</evidence>
<dbReference type="Gene3D" id="1.10.1140.10">
    <property type="entry name" value="Bovine Mitochondrial F1-atpase, Atp Synthase Beta Chain, Chain D, domain 3"/>
    <property type="match status" value="1"/>
</dbReference>
<evidence type="ECO:0000256" key="1">
    <source>
        <dbReference type="ARBA" id="ARBA00004370"/>
    </source>
</evidence>
<organism evidence="15">
    <name type="scientific">Chaetoceros laevisporus</name>
    <dbReference type="NCBI Taxonomy" id="1937691"/>
    <lineage>
        <taxon>Eukaryota</taxon>
        <taxon>Sar</taxon>
        <taxon>Stramenopiles</taxon>
        <taxon>Ochrophyta</taxon>
        <taxon>Bacillariophyta</taxon>
        <taxon>Coscinodiscophyceae</taxon>
        <taxon>Chaetocerotophycidae</taxon>
        <taxon>Chaetocerotales</taxon>
        <taxon>Chaetocerotaceae</taxon>
        <taxon>Chaetoceros</taxon>
    </lineage>
</organism>
<dbReference type="InterPro" id="IPR005722">
    <property type="entry name" value="ATP_synth_F1_bsu"/>
</dbReference>
<feature type="domain" description="AAA+ ATPase" evidence="14">
    <location>
        <begin position="148"/>
        <end position="340"/>
    </location>
</feature>
<proteinExistence type="inferred from homology"/>
<dbReference type="GO" id="GO:0009535">
    <property type="term" value="C:chloroplast thylakoid membrane"/>
    <property type="evidence" value="ECO:0007669"/>
    <property type="project" value="UniProtKB-SubCell"/>
</dbReference>
<evidence type="ECO:0000256" key="8">
    <source>
        <dbReference type="ARBA" id="ARBA00023065"/>
    </source>
</evidence>
<dbReference type="SUPFAM" id="SSF50615">
    <property type="entry name" value="N-terminal domain of alpha and beta subunits of F1 ATP synthase"/>
    <property type="match status" value="1"/>
</dbReference>
<dbReference type="SUPFAM" id="SSF47917">
    <property type="entry name" value="C-terminal domain of alpha and beta subunits of F1 ATP synthase"/>
    <property type="match status" value="1"/>
</dbReference>
<dbReference type="PANTHER" id="PTHR15184">
    <property type="entry name" value="ATP SYNTHASE"/>
    <property type="match status" value="1"/>
</dbReference>
<dbReference type="InterPro" id="IPR020003">
    <property type="entry name" value="ATPase_a/bsu_AS"/>
</dbReference>
<dbReference type="EMBL" id="MW845779">
    <property type="protein sequence ID" value="QXM17919.1"/>
    <property type="molecule type" value="Genomic_DNA"/>
</dbReference>
<dbReference type="GO" id="GO:0046933">
    <property type="term" value="F:proton-transporting ATP synthase activity, rotational mechanism"/>
    <property type="evidence" value="ECO:0007669"/>
    <property type="project" value="UniProtKB-UniRule"/>
</dbReference>
<dbReference type="Gene3D" id="2.40.10.170">
    <property type="match status" value="1"/>
</dbReference>
<dbReference type="CDD" id="cd18110">
    <property type="entry name" value="ATP-synt_F1_beta_C"/>
    <property type="match status" value="1"/>
</dbReference>
<evidence type="ECO:0000313" key="15">
    <source>
        <dbReference type="EMBL" id="QXM17919.1"/>
    </source>
</evidence>
<dbReference type="FunFam" id="3.40.50.300:FF:000026">
    <property type="entry name" value="ATP synthase subunit beta"/>
    <property type="match status" value="1"/>
</dbReference>
<keyword evidence="11 12" id="KW-0066">ATP synthesis</keyword>
<dbReference type="CDD" id="cd18115">
    <property type="entry name" value="ATP-synt_F1_beta_N"/>
    <property type="match status" value="1"/>
</dbReference>
<keyword evidence="4 12" id="KW-0547">Nucleotide-binding</keyword>
<evidence type="ECO:0000256" key="7">
    <source>
        <dbReference type="ARBA" id="ARBA00022967"/>
    </source>
</evidence>
<dbReference type="InterPro" id="IPR050053">
    <property type="entry name" value="ATPase_alpha/beta_chains"/>
</dbReference>
<accession>A0A8F5JA43</accession>
<dbReference type="CDD" id="cd01133">
    <property type="entry name" value="F1-ATPase_beta_CD"/>
    <property type="match status" value="1"/>
</dbReference>
<dbReference type="EC" id="7.1.2.2" evidence="12"/>
<evidence type="ECO:0000256" key="4">
    <source>
        <dbReference type="ARBA" id="ARBA00022741"/>
    </source>
</evidence>
<dbReference type="InterPro" id="IPR000194">
    <property type="entry name" value="ATPase_F1/V1/A1_a/bsu_nucl-bd"/>
</dbReference>
<feature type="binding site" evidence="12">
    <location>
        <begin position="156"/>
        <end position="163"/>
    </location>
    <ligand>
        <name>ATP</name>
        <dbReference type="ChEBI" id="CHEBI:30616"/>
    </ligand>
</feature>
<comment type="subcellular location">
    <subcellularLocation>
        <location evidence="1">Membrane</location>
    </subcellularLocation>
    <subcellularLocation>
        <location evidence="12">Plastid</location>
        <location evidence="12">Chloroplast thylakoid membrane</location>
        <topology evidence="12">Peripheral membrane protein</topology>
    </subcellularLocation>
</comment>
<keyword evidence="9 12" id="KW-0472">Membrane</keyword>
<protein>
    <recommendedName>
        <fullName evidence="12">ATP synthase subunit beta, chloroplastic</fullName>
        <ecNumber evidence="12">7.1.2.2</ecNumber>
    </recommendedName>
    <alternativeName>
        <fullName evidence="12">ATP synthase F1 sector subunit beta</fullName>
    </alternativeName>
    <alternativeName>
        <fullName evidence="12">F-ATPase subunit beta</fullName>
    </alternativeName>
</protein>
<dbReference type="GO" id="GO:0005739">
    <property type="term" value="C:mitochondrion"/>
    <property type="evidence" value="ECO:0007669"/>
    <property type="project" value="GOC"/>
</dbReference>
<reference evidence="15" key="1">
    <citation type="submission" date="2021-03" db="EMBL/GenBank/DDBJ databases">
        <authorList>
            <person name="Xu Q."/>
            <person name="Chen N."/>
        </authorList>
    </citation>
    <scope>NUCLEOTIDE SEQUENCE</scope>
</reference>
<dbReference type="Pfam" id="PF22919">
    <property type="entry name" value="ATP-synt_VA_C"/>
    <property type="match status" value="1"/>
</dbReference>
<dbReference type="InterPro" id="IPR055190">
    <property type="entry name" value="ATP-synt_VA_C"/>
</dbReference>
<sequence length="475" mass="51397">MVKTEKNVGFVTQIIGPVLDIEFPTGTLPAIYSAIKIETADGIGNIVEVQQLLGDNKVRAVSMRSTDGLKRGVEALDLGAPISVPVGTPTLGRIFNVIGEPVDEQGDVSYDETLPIHRDAPAFTELETKPSIFETGIKVVDLLAPYRRGGKIGLFGGAGVGKTVLIMELINNIAKAHGGVSVFGGVGERTREGNDLYEEMKESGVINSSNFKESKVALVYGQMNEPPGARMRVGLTALTMAEYFRDVNKQDVLLFIDNIFRFTQAGSEVSALLGRMPSAVGYQPTLATEMGALQERITSTTQGSITSIQAVYVPADDLTDPAPATTFAHLDATTVLSRNLAAKGIYPAVDPLDSTSTMLQPDIVSEEHYATAENVKETLQRYKELQDIIAILGIDELSEEDRLTVARARKVERFLSQPFFVAEIFTGSPGEYVSLEDTIKGFKMVLNGELDDLPEQSFYLVGNIDQAIAKAETLK</sequence>
<evidence type="ECO:0000256" key="6">
    <source>
        <dbReference type="ARBA" id="ARBA00022840"/>
    </source>
</evidence>
<dbReference type="HAMAP" id="MF_01347">
    <property type="entry name" value="ATP_synth_beta_bact"/>
    <property type="match status" value="1"/>
</dbReference>
<keyword evidence="12" id="KW-0793">Thylakoid</keyword>
<dbReference type="Gene3D" id="3.40.50.300">
    <property type="entry name" value="P-loop containing nucleotide triphosphate hydrolases"/>
    <property type="match status" value="1"/>
</dbReference>
<dbReference type="PANTHER" id="PTHR15184:SF71">
    <property type="entry name" value="ATP SYNTHASE SUBUNIT BETA, MITOCHONDRIAL"/>
    <property type="match status" value="1"/>
</dbReference>
<keyword evidence="7 12" id="KW-1278">Translocase</keyword>
<keyword evidence="10 12" id="KW-0139">CF(1)</keyword>
<dbReference type="InterPro" id="IPR004100">
    <property type="entry name" value="ATPase_F1/V1/A1_a/bsu_N"/>
</dbReference>
<dbReference type="GO" id="GO:0045259">
    <property type="term" value="C:proton-transporting ATP synthase complex"/>
    <property type="evidence" value="ECO:0007669"/>
    <property type="project" value="UniProtKB-KW"/>
</dbReference>
<evidence type="ECO:0000256" key="5">
    <source>
        <dbReference type="ARBA" id="ARBA00022781"/>
    </source>
</evidence>
<dbReference type="InterPro" id="IPR036121">
    <property type="entry name" value="ATPase_F1/V1/A1_a/bsu_N_sf"/>
</dbReference>
<evidence type="ECO:0000259" key="14">
    <source>
        <dbReference type="SMART" id="SM00382"/>
    </source>
</evidence>
<dbReference type="Pfam" id="PF00006">
    <property type="entry name" value="ATP-synt_ab"/>
    <property type="match status" value="1"/>
</dbReference>
<evidence type="ECO:0000256" key="12">
    <source>
        <dbReference type="HAMAP-Rule" id="MF_01347"/>
    </source>
</evidence>
<evidence type="ECO:0000256" key="13">
    <source>
        <dbReference type="RuleBase" id="RU003553"/>
    </source>
</evidence>
<dbReference type="GO" id="GO:0005524">
    <property type="term" value="F:ATP binding"/>
    <property type="evidence" value="ECO:0007669"/>
    <property type="project" value="UniProtKB-UniRule"/>
</dbReference>
<evidence type="ECO:0000256" key="10">
    <source>
        <dbReference type="ARBA" id="ARBA00023196"/>
    </source>
</evidence>
<evidence type="ECO:0000256" key="3">
    <source>
        <dbReference type="ARBA" id="ARBA00022448"/>
    </source>
</evidence>